<comment type="caution">
    <text evidence="2">The sequence shown here is derived from an EMBL/GenBank/DDBJ whole genome shotgun (WGS) entry which is preliminary data.</text>
</comment>
<keyword evidence="3" id="KW-1185">Reference proteome</keyword>
<keyword evidence="1" id="KW-0378">Hydrolase</keyword>
<evidence type="ECO:0000313" key="2">
    <source>
        <dbReference type="EMBL" id="CAJ1969596.1"/>
    </source>
</evidence>
<dbReference type="GO" id="GO:0009446">
    <property type="term" value="P:putrescine biosynthetic process"/>
    <property type="evidence" value="ECO:0007669"/>
    <property type="project" value="InterPro"/>
</dbReference>
<dbReference type="PANTHER" id="PTHR31377">
    <property type="entry name" value="AGMATINE DEIMINASE-RELATED"/>
    <property type="match status" value="1"/>
</dbReference>
<dbReference type="InterPro" id="IPR017754">
    <property type="entry name" value="Agmatine_deiminase"/>
</dbReference>
<gene>
    <name evidence="2" type="ORF">CYCCA115_LOCUS23791</name>
</gene>
<dbReference type="EMBL" id="CAKOGP040002424">
    <property type="protein sequence ID" value="CAJ1969596.1"/>
    <property type="molecule type" value="Genomic_DNA"/>
</dbReference>
<dbReference type="GO" id="GO:0047632">
    <property type="term" value="F:agmatine deiminase activity"/>
    <property type="evidence" value="ECO:0007669"/>
    <property type="project" value="InterPro"/>
</dbReference>
<sequence length="360" mass="39818">MPGEWSHHDACLILYPHNPKTFRLVRVQEEVINVTRAISKDGEEPVFLLCYNDEQASELKEQIGEEGIRIHTCPSDDTWARDTCPTLVWNSDTKQIEGLDWDFNAYGGPVEGCYWPCDKDQQIAKKVCQDILNVKCHAISIVLEGGSIHTDGEGTLLATEECLLNPNRNPQLPKVTIETTLKGCLGVSKVIWLPHGLDADEDTNGHVDNFCCFVKPGHVLLAWTDDNVNDAENYKRCRVAETVLSSTTDAKYRKLVVHKLGLPPPLYYTKEEAISLSNESAEAVGRVEGEKMAASYVNFYIANKAIILPQFGVPSDSIACDTIQALFPNRKVVGVGSREILLGGGNIHCITQQVPAPCSR</sequence>
<dbReference type="Pfam" id="PF04371">
    <property type="entry name" value="PAD_porph"/>
    <property type="match status" value="1"/>
</dbReference>
<dbReference type="AlphaFoldDB" id="A0AAD2GDK0"/>
<evidence type="ECO:0000256" key="1">
    <source>
        <dbReference type="ARBA" id="ARBA00022801"/>
    </source>
</evidence>
<dbReference type="GO" id="GO:0004668">
    <property type="term" value="F:protein-arginine deiminase activity"/>
    <property type="evidence" value="ECO:0007669"/>
    <property type="project" value="InterPro"/>
</dbReference>
<proteinExistence type="predicted"/>
<organism evidence="2 3">
    <name type="scientific">Cylindrotheca closterium</name>
    <dbReference type="NCBI Taxonomy" id="2856"/>
    <lineage>
        <taxon>Eukaryota</taxon>
        <taxon>Sar</taxon>
        <taxon>Stramenopiles</taxon>
        <taxon>Ochrophyta</taxon>
        <taxon>Bacillariophyta</taxon>
        <taxon>Bacillariophyceae</taxon>
        <taxon>Bacillariophycidae</taxon>
        <taxon>Bacillariales</taxon>
        <taxon>Bacillariaceae</taxon>
        <taxon>Cylindrotheca</taxon>
    </lineage>
</organism>
<protein>
    <recommendedName>
        <fullName evidence="4">Agmatine deiminase</fullName>
    </recommendedName>
</protein>
<dbReference type="Proteomes" id="UP001295423">
    <property type="component" value="Unassembled WGS sequence"/>
</dbReference>
<dbReference type="SUPFAM" id="SSF55909">
    <property type="entry name" value="Pentein"/>
    <property type="match status" value="1"/>
</dbReference>
<name>A0AAD2GDK0_9STRA</name>
<dbReference type="PANTHER" id="PTHR31377:SF0">
    <property type="entry name" value="AGMATINE DEIMINASE-RELATED"/>
    <property type="match status" value="1"/>
</dbReference>
<dbReference type="InterPro" id="IPR007466">
    <property type="entry name" value="Peptidyl-Arg-deiminase_porph"/>
</dbReference>
<evidence type="ECO:0008006" key="4">
    <source>
        <dbReference type="Google" id="ProtNLM"/>
    </source>
</evidence>
<dbReference type="NCBIfam" id="TIGR03380">
    <property type="entry name" value="agmatine_aguA"/>
    <property type="match status" value="1"/>
</dbReference>
<dbReference type="Gene3D" id="3.75.10.10">
    <property type="entry name" value="L-arginine/glycine Amidinotransferase, Chain A"/>
    <property type="match status" value="1"/>
</dbReference>
<accession>A0AAD2GDK0</accession>
<reference evidence="2" key="1">
    <citation type="submission" date="2023-08" db="EMBL/GenBank/DDBJ databases">
        <authorList>
            <person name="Audoor S."/>
            <person name="Bilcke G."/>
        </authorList>
    </citation>
    <scope>NUCLEOTIDE SEQUENCE</scope>
</reference>
<evidence type="ECO:0000313" key="3">
    <source>
        <dbReference type="Proteomes" id="UP001295423"/>
    </source>
</evidence>